<evidence type="ECO:0000256" key="1">
    <source>
        <dbReference type="ARBA" id="ARBA00023015"/>
    </source>
</evidence>
<dbReference type="SMART" id="SM00895">
    <property type="entry name" value="FCD"/>
    <property type="match status" value="1"/>
</dbReference>
<dbReference type="InterPro" id="IPR036390">
    <property type="entry name" value="WH_DNA-bd_sf"/>
</dbReference>
<keyword evidence="2" id="KW-0238">DNA-binding</keyword>
<dbReference type="InterPro" id="IPR008920">
    <property type="entry name" value="TF_FadR/GntR_C"/>
</dbReference>
<sequence length="227" mass="25543">MPASAAASDSTVDRAYDQVKVMAVSYRFKPGERINEPALARHLGISRTPLREALNRLNTEGLLTSSPGKGFFCRELDAREIYSLYEMRKIIETGAARLAVARAGDEEIAALADFLERARPGSSSLSTMALAELDETFHQRLMALSGNAEMLQVLRNINERIRFVRWIDIEQADKRRGVPHDHDAVVAALRARDADLCASVLEKHIDRRQEQISAYIREAYAKIYVRE</sequence>
<proteinExistence type="predicted"/>
<keyword evidence="6" id="KW-1185">Reference proteome</keyword>
<protein>
    <submittedName>
        <fullName evidence="5">GntR family transcriptional regulator</fullName>
    </submittedName>
</protein>
<dbReference type="Gene3D" id="1.10.10.10">
    <property type="entry name" value="Winged helix-like DNA-binding domain superfamily/Winged helix DNA-binding domain"/>
    <property type="match status" value="1"/>
</dbReference>
<keyword evidence="3" id="KW-0804">Transcription</keyword>
<dbReference type="Pfam" id="PF00392">
    <property type="entry name" value="GntR"/>
    <property type="match status" value="1"/>
</dbReference>
<evidence type="ECO:0000259" key="4">
    <source>
        <dbReference type="PROSITE" id="PS50949"/>
    </source>
</evidence>
<dbReference type="PANTHER" id="PTHR43537:SF45">
    <property type="entry name" value="GNTR FAMILY REGULATORY PROTEIN"/>
    <property type="match status" value="1"/>
</dbReference>
<dbReference type="PANTHER" id="PTHR43537">
    <property type="entry name" value="TRANSCRIPTIONAL REGULATOR, GNTR FAMILY"/>
    <property type="match status" value="1"/>
</dbReference>
<organism evidence="5 6">
    <name type="scientific">Bordetella genomosp. 10</name>
    <dbReference type="NCBI Taxonomy" id="1416804"/>
    <lineage>
        <taxon>Bacteria</taxon>
        <taxon>Pseudomonadati</taxon>
        <taxon>Pseudomonadota</taxon>
        <taxon>Betaproteobacteria</taxon>
        <taxon>Burkholderiales</taxon>
        <taxon>Alcaligenaceae</taxon>
        <taxon>Bordetella</taxon>
    </lineage>
</organism>
<dbReference type="PROSITE" id="PS50949">
    <property type="entry name" value="HTH_GNTR"/>
    <property type="match status" value="1"/>
</dbReference>
<dbReference type="Gene3D" id="1.20.120.530">
    <property type="entry name" value="GntR ligand-binding domain-like"/>
    <property type="match status" value="1"/>
</dbReference>
<dbReference type="CDD" id="cd07377">
    <property type="entry name" value="WHTH_GntR"/>
    <property type="match status" value="1"/>
</dbReference>
<evidence type="ECO:0000313" key="5">
    <source>
        <dbReference type="EMBL" id="OZI31333.1"/>
    </source>
</evidence>
<dbReference type="InterPro" id="IPR000524">
    <property type="entry name" value="Tscrpt_reg_HTH_GntR"/>
</dbReference>
<dbReference type="EMBL" id="NEVM01000005">
    <property type="protein sequence ID" value="OZI31333.1"/>
    <property type="molecule type" value="Genomic_DNA"/>
</dbReference>
<dbReference type="SUPFAM" id="SSF48008">
    <property type="entry name" value="GntR ligand-binding domain-like"/>
    <property type="match status" value="1"/>
</dbReference>
<dbReference type="Pfam" id="PF07729">
    <property type="entry name" value="FCD"/>
    <property type="match status" value="1"/>
</dbReference>
<dbReference type="AlphaFoldDB" id="A0A261S4C2"/>
<gene>
    <name evidence="5" type="ORF">CAL29_25795</name>
</gene>
<comment type="caution">
    <text evidence="5">The sequence shown here is derived from an EMBL/GenBank/DDBJ whole genome shotgun (WGS) entry which is preliminary data.</text>
</comment>
<dbReference type="Proteomes" id="UP000216020">
    <property type="component" value="Unassembled WGS sequence"/>
</dbReference>
<evidence type="ECO:0000256" key="3">
    <source>
        <dbReference type="ARBA" id="ARBA00023163"/>
    </source>
</evidence>
<evidence type="ECO:0000256" key="2">
    <source>
        <dbReference type="ARBA" id="ARBA00023125"/>
    </source>
</evidence>
<dbReference type="InterPro" id="IPR036388">
    <property type="entry name" value="WH-like_DNA-bd_sf"/>
</dbReference>
<dbReference type="GO" id="GO:0003700">
    <property type="term" value="F:DNA-binding transcription factor activity"/>
    <property type="evidence" value="ECO:0007669"/>
    <property type="project" value="InterPro"/>
</dbReference>
<keyword evidence="1" id="KW-0805">Transcription regulation</keyword>
<dbReference type="SUPFAM" id="SSF46785">
    <property type="entry name" value="Winged helix' DNA-binding domain"/>
    <property type="match status" value="1"/>
</dbReference>
<dbReference type="SMART" id="SM00345">
    <property type="entry name" value="HTH_GNTR"/>
    <property type="match status" value="1"/>
</dbReference>
<name>A0A261S4C2_9BORD</name>
<dbReference type="OrthoDB" id="8680857at2"/>
<dbReference type="InterPro" id="IPR011711">
    <property type="entry name" value="GntR_C"/>
</dbReference>
<dbReference type="RefSeq" id="WP_094855743.1">
    <property type="nucleotide sequence ID" value="NZ_NEVM01000005.1"/>
</dbReference>
<accession>A0A261S4C2</accession>
<reference evidence="6" key="1">
    <citation type="submission" date="2017-05" db="EMBL/GenBank/DDBJ databases">
        <title>Complete and WGS of Bordetella genogroups.</title>
        <authorList>
            <person name="Spilker T."/>
            <person name="Lipuma J."/>
        </authorList>
    </citation>
    <scope>NUCLEOTIDE SEQUENCE [LARGE SCALE GENOMIC DNA]</scope>
    <source>
        <strain evidence="6">AU16122</strain>
    </source>
</reference>
<dbReference type="PRINTS" id="PR00035">
    <property type="entry name" value="HTHGNTR"/>
</dbReference>
<evidence type="ECO:0000313" key="6">
    <source>
        <dbReference type="Proteomes" id="UP000216020"/>
    </source>
</evidence>
<feature type="domain" description="HTH gntR-type" evidence="4">
    <location>
        <begin position="9"/>
        <end position="76"/>
    </location>
</feature>
<dbReference type="GO" id="GO:0003677">
    <property type="term" value="F:DNA binding"/>
    <property type="evidence" value="ECO:0007669"/>
    <property type="project" value="UniProtKB-KW"/>
</dbReference>